<dbReference type="InterPro" id="IPR031325">
    <property type="entry name" value="RHS_repeat"/>
</dbReference>
<dbReference type="InterPro" id="IPR006530">
    <property type="entry name" value="YD"/>
</dbReference>
<dbReference type="Pfam" id="PF05593">
    <property type="entry name" value="RHS_repeat"/>
    <property type="match status" value="4"/>
</dbReference>
<feature type="transmembrane region" description="Helical" evidence="3">
    <location>
        <begin position="1426"/>
        <end position="1447"/>
    </location>
</feature>
<feature type="region of interest" description="Disordered" evidence="2">
    <location>
        <begin position="357"/>
        <end position="386"/>
    </location>
</feature>
<protein>
    <submittedName>
        <fullName evidence="5">RHS repeat protein</fullName>
    </submittedName>
</protein>
<feature type="region of interest" description="Disordered" evidence="2">
    <location>
        <begin position="1142"/>
        <end position="1174"/>
    </location>
</feature>
<keyword evidence="3" id="KW-0472">Membrane</keyword>
<dbReference type="OrthoDB" id="8552614at2"/>
<dbReference type="SUPFAM" id="SSF82171">
    <property type="entry name" value="DPP6 N-terminal domain-like"/>
    <property type="match status" value="1"/>
</dbReference>
<sequence length="1561" mass="168978">MNPLSSTSLLPSASATALPCCVRRRAIRWLGVLPIVLAALMPAWAQAQQSTRLVSLPNQDYTESTEDLVVKVLGGHVVINRTWTWGRWYLNDTWADLILQPDPMGGVLAINRADRIYTRLGAQSGTSSADSSSNGVNGHAPSIPPARSSSAGSGGGDSGISIGSDATCAGGIDTSAIADGSIYSFDENNYITRAGSGWQWYDREGNTIDYDDMGRMLSYANAAGVKTTLVRDGQGRITGVRDHRGQQVITVQYGGASGQPTRITDNTGRSLRYEWSLPAAAQPPGGSGPAGGSTPNPQPNTSPNTSPNGSIGLAMLTKVTDTRGGVWSYTYTSAGYIHTRTDPEGGKIEISYMTQPPRQEAAKPASGAGTGAGADTGSGSAGTGGSGGSGISFDANICGGVSGSTKVTLPQAIRVASVKNEVGAITNYRVDYDRVKREYHINIQLPGGATQYLRFDSKGRRLQNTLDGMDLMRVQRQSQTQDKITDARGQATIVQYDSAQARRPIKIIHPDGASETFAYDGIYNRKTRHVNTLGTVSTWAYDAKGNLIRWIEAQGKPEQRTTTYTYDAFGQMLSRTRGAGDGQGADAITERFEYDDKGNQTKVTDGENQSSTATYNVQGLPLTETNALGQTTTYAYDASGNLTRSANALNQSAQYNYDGRGRLTSITYPSGSSQTTSYDKAGQLTAVKDPLGHTTSLAYTPLGLPKELKQPSGATYSAEYTSQGRISRLTDPAGNVTGYRYGSKGEIFAGLHTATVYPTYTETYGYNQRDICTKVTQAIGTANSPTLLESYDALGQRISSTDPLGHTTQYQWDALGRLTQVTDALGGITRQTWDAHDNLLSVTDAKGNTHQFQYDKAGRQIKETRPLGGSIQTAWDAAGRLSQRTDAAGNQTHYHYDAADNLIRKQSKFANGSIDETTVFTYNADGELTAYEQKDGAGQLISKARYQLDALGRRTQTELTYAKADGSSFTHTLGQSYNADGQLQSQQYPDGSEQSFSYDQGQLSQIQLPDQSQIRIDSYDWLFPKQISAPGAVITQTADALQRFAAIEVKSSGNTPQSLLKRSYQYDAVGNITQIDSDQGKTNYAYDRLQRLTHAQPDDALQTLGLPVEQYSYDAAGNRTSSAHQPGSWLYNADNQLTQYPRSINPQLPGSATEQTRLSYTAQGHTESESSPSWQRNYRYNAAERLIEITQGSTAAVSSGTALTVRYRYDPFGRRIAKTVTNGQSSQTTYFLNGDSALLAEADEAGQITKAYGFNPNTHDAEEELWSTDPLWQADIHNGSLTSSQTLYHYITTDHLGTPILATDKSGNKTWRGYSEAFGNTGIEAGSSTQINLRFPGQYWDKETGLHQNFFRDYSPARGRYVQSDPIGLDGGINLYVYSHNQPVIFYDDDGLFVFVPALIGGAVGALSDLGFQMFMNGGRFDCINWVQVGISGAVGAVGGAWMGGAFRHSISGKKWLDASHKWKSVRARYGKAHNLPPGKDVHHWLIPQGSRIARKYPGLVNHPWNLNPLVPNSINRGRFNQIGWLQMVIEGSPGWARVTAGFAAGGALGETFDDDCTSCN</sequence>
<dbReference type="InterPro" id="IPR056823">
    <property type="entry name" value="TEN-like_YD-shell"/>
</dbReference>
<keyword evidence="1" id="KW-0677">Repeat</keyword>
<dbReference type="Gene3D" id="2.180.10.10">
    <property type="entry name" value="RHS repeat-associated core"/>
    <property type="match status" value="3"/>
</dbReference>
<dbReference type="Proteomes" id="UP000275180">
    <property type="component" value="Unassembled WGS sequence"/>
</dbReference>
<dbReference type="EMBL" id="RDQJ01000036">
    <property type="protein sequence ID" value="RMX09026.1"/>
    <property type="molecule type" value="Genomic_DNA"/>
</dbReference>
<reference evidence="5 6" key="1">
    <citation type="submission" date="2018-10" db="EMBL/GenBank/DDBJ databases">
        <title>Comamonadaceae CDC group NO-1 genome sequencing and assembly.</title>
        <authorList>
            <person name="Bernier A.-M."/>
            <person name="Bernard K."/>
        </authorList>
    </citation>
    <scope>NUCLEOTIDE SEQUENCE [LARGE SCALE GENOMIC DNA]</scope>
    <source>
        <strain evidence="5 6">NML180582</strain>
    </source>
</reference>
<evidence type="ECO:0000256" key="1">
    <source>
        <dbReference type="ARBA" id="ARBA00022737"/>
    </source>
</evidence>
<feature type="domain" description="Teneurin-like YD-shell" evidence="4">
    <location>
        <begin position="612"/>
        <end position="773"/>
    </location>
</feature>
<evidence type="ECO:0000256" key="3">
    <source>
        <dbReference type="SAM" id="Phobius"/>
    </source>
</evidence>
<feature type="region of interest" description="Disordered" evidence="2">
    <location>
        <begin position="124"/>
        <end position="158"/>
    </location>
</feature>
<gene>
    <name evidence="5" type="ORF">EBQ34_14135</name>
</gene>
<dbReference type="InterPro" id="IPR050708">
    <property type="entry name" value="T6SS_VgrG/RHS"/>
</dbReference>
<feature type="region of interest" description="Disordered" evidence="2">
    <location>
        <begin position="278"/>
        <end position="312"/>
    </location>
</feature>
<accession>A0A3M6R188</accession>
<dbReference type="NCBIfam" id="TIGR01643">
    <property type="entry name" value="YD_repeat_2x"/>
    <property type="match status" value="10"/>
</dbReference>
<feature type="compositionally biased region" description="Gly residues" evidence="2">
    <location>
        <begin position="368"/>
        <end position="386"/>
    </location>
</feature>
<dbReference type="InterPro" id="IPR022385">
    <property type="entry name" value="Rhs_assc_core"/>
</dbReference>
<keyword evidence="3" id="KW-1133">Transmembrane helix</keyword>
<feature type="compositionally biased region" description="Low complexity" evidence="2">
    <location>
        <begin position="292"/>
        <end position="308"/>
    </location>
</feature>
<dbReference type="PANTHER" id="PTHR32305">
    <property type="match status" value="1"/>
</dbReference>
<dbReference type="Pfam" id="PF25023">
    <property type="entry name" value="TEN_YD-shell"/>
    <property type="match status" value="2"/>
</dbReference>
<feature type="transmembrane region" description="Helical" evidence="3">
    <location>
        <begin position="1392"/>
        <end position="1414"/>
    </location>
</feature>
<organism evidence="5 6">
    <name type="scientific">Vandammella animalimorsus</name>
    <dbReference type="NCBI Taxonomy" id="2029117"/>
    <lineage>
        <taxon>Bacteria</taxon>
        <taxon>Pseudomonadati</taxon>
        <taxon>Pseudomonadota</taxon>
        <taxon>Betaproteobacteria</taxon>
        <taxon>Burkholderiales</taxon>
        <taxon>Comamonadaceae</taxon>
        <taxon>Vandammella</taxon>
    </lineage>
</organism>
<feature type="compositionally biased region" description="Low complexity" evidence="2">
    <location>
        <begin position="124"/>
        <end position="151"/>
    </location>
</feature>
<dbReference type="NCBIfam" id="TIGR03696">
    <property type="entry name" value="Rhs_assc_core"/>
    <property type="match status" value="1"/>
</dbReference>
<name>A0A3M6R188_9BURK</name>
<evidence type="ECO:0000259" key="4">
    <source>
        <dbReference type="Pfam" id="PF25023"/>
    </source>
</evidence>
<proteinExistence type="predicted"/>
<dbReference type="PANTHER" id="PTHR32305:SF15">
    <property type="entry name" value="PROTEIN RHSA-RELATED"/>
    <property type="match status" value="1"/>
</dbReference>
<feature type="domain" description="Teneurin-like YD-shell" evidence="4">
    <location>
        <begin position="1034"/>
        <end position="1384"/>
    </location>
</feature>
<evidence type="ECO:0000313" key="5">
    <source>
        <dbReference type="EMBL" id="RMX09026.1"/>
    </source>
</evidence>
<evidence type="ECO:0000256" key="2">
    <source>
        <dbReference type="SAM" id="MobiDB-lite"/>
    </source>
</evidence>
<evidence type="ECO:0000313" key="6">
    <source>
        <dbReference type="Proteomes" id="UP000275180"/>
    </source>
</evidence>
<comment type="caution">
    <text evidence="5">The sequence shown here is derived from an EMBL/GenBank/DDBJ whole genome shotgun (WGS) entry which is preliminary data.</text>
</comment>
<keyword evidence="3" id="KW-0812">Transmembrane</keyword>